<dbReference type="Gene3D" id="1.10.1660.10">
    <property type="match status" value="1"/>
</dbReference>
<evidence type="ECO:0000313" key="5">
    <source>
        <dbReference type="EMBL" id="GAA4494695.1"/>
    </source>
</evidence>
<evidence type="ECO:0000256" key="2">
    <source>
        <dbReference type="ARBA" id="ARBA00023125"/>
    </source>
</evidence>
<dbReference type="InterPro" id="IPR000551">
    <property type="entry name" value="MerR-type_HTH_dom"/>
</dbReference>
<accession>A0ABP8Q0K5</accession>
<gene>
    <name evidence="5" type="ORF">GCM10023191_034300</name>
</gene>
<dbReference type="SUPFAM" id="SSF46955">
    <property type="entry name" value="Putative DNA-binding domain"/>
    <property type="match status" value="1"/>
</dbReference>
<proteinExistence type="predicted"/>
<dbReference type="PRINTS" id="PR00040">
    <property type="entry name" value="HTHMERR"/>
</dbReference>
<dbReference type="RefSeq" id="WP_345464614.1">
    <property type="nucleotide sequence ID" value="NZ_BAABHF010000019.1"/>
</dbReference>
<reference evidence="6" key="1">
    <citation type="journal article" date="2019" name="Int. J. Syst. Evol. Microbiol.">
        <title>The Global Catalogue of Microorganisms (GCM) 10K type strain sequencing project: providing services to taxonomists for standard genome sequencing and annotation.</title>
        <authorList>
            <consortium name="The Broad Institute Genomics Platform"/>
            <consortium name="The Broad Institute Genome Sequencing Center for Infectious Disease"/>
            <person name="Wu L."/>
            <person name="Ma J."/>
        </authorList>
    </citation>
    <scope>NUCLEOTIDE SEQUENCE [LARGE SCALE GENOMIC DNA]</scope>
    <source>
        <strain evidence="6">JCM 17933</strain>
    </source>
</reference>
<dbReference type="EMBL" id="BAABHF010000019">
    <property type="protein sequence ID" value="GAA4494695.1"/>
    <property type="molecule type" value="Genomic_DNA"/>
</dbReference>
<dbReference type="Proteomes" id="UP001500503">
    <property type="component" value="Unassembled WGS sequence"/>
</dbReference>
<dbReference type="SMART" id="SM00422">
    <property type="entry name" value="HTH_MERR"/>
    <property type="match status" value="1"/>
</dbReference>
<comment type="caution">
    <text evidence="5">The sequence shown here is derived from an EMBL/GenBank/DDBJ whole genome shotgun (WGS) entry which is preliminary data.</text>
</comment>
<evidence type="ECO:0000259" key="4">
    <source>
        <dbReference type="PROSITE" id="PS50937"/>
    </source>
</evidence>
<evidence type="ECO:0000256" key="3">
    <source>
        <dbReference type="ARBA" id="ARBA00023163"/>
    </source>
</evidence>
<dbReference type="InterPro" id="IPR009061">
    <property type="entry name" value="DNA-bd_dom_put_sf"/>
</dbReference>
<protein>
    <submittedName>
        <fullName evidence="5">MerR family transcriptional regulator</fullName>
    </submittedName>
</protein>
<dbReference type="PROSITE" id="PS50937">
    <property type="entry name" value="HTH_MERR_2"/>
    <property type="match status" value="1"/>
</dbReference>
<evidence type="ECO:0000256" key="1">
    <source>
        <dbReference type="ARBA" id="ARBA00023015"/>
    </source>
</evidence>
<dbReference type="Pfam" id="PF13411">
    <property type="entry name" value="MerR_1"/>
    <property type="match status" value="1"/>
</dbReference>
<evidence type="ECO:0000313" key="6">
    <source>
        <dbReference type="Proteomes" id="UP001500503"/>
    </source>
</evidence>
<keyword evidence="3" id="KW-0804">Transcription</keyword>
<dbReference type="PANTHER" id="PTHR30204">
    <property type="entry name" value="REDOX-CYCLING DRUG-SENSING TRANSCRIPTIONAL ACTIVATOR SOXR"/>
    <property type="match status" value="1"/>
</dbReference>
<keyword evidence="6" id="KW-1185">Reference proteome</keyword>
<organism evidence="5 6">
    <name type="scientific">Actinoallomurus oryzae</name>
    <dbReference type="NCBI Taxonomy" id="502180"/>
    <lineage>
        <taxon>Bacteria</taxon>
        <taxon>Bacillati</taxon>
        <taxon>Actinomycetota</taxon>
        <taxon>Actinomycetes</taxon>
        <taxon>Streptosporangiales</taxon>
        <taxon>Thermomonosporaceae</taxon>
        <taxon>Actinoallomurus</taxon>
    </lineage>
</organism>
<keyword evidence="2" id="KW-0238">DNA-binding</keyword>
<sequence>MLIGELAHEAGTTVRALRYYEQQGLLHPRRTANRYRDYGENSILRVRNIRLLLSLGFTAEDLHAFLPCLDQDIEANRCPGSASVIAGKLTELEGKITALAEIRDRLSVFLDRVNGGCDRDGL</sequence>
<feature type="domain" description="HTH merR-type" evidence="4">
    <location>
        <begin position="1"/>
        <end position="68"/>
    </location>
</feature>
<dbReference type="InterPro" id="IPR047057">
    <property type="entry name" value="MerR_fam"/>
</dbReference>
<keyword evidence="1" id="KW-0805">Transcription regulation</keyword>
<name>A0ABP8Q0K5_9ACTN</name>
<dbReference type="PANTHER" id="PTHR30204:SF94">
    <property type="entry name" value="HEAVY METAL-DEPENDENT TRANSCRIPTIONAL REGULATOR HI_0293-RELATED"/>
    <property type="match status" value="1"/>
</dbReference>